<evidence type="ECO:0000313" key="4">
    <source>
        <dbReference type="Proteomes" id="UP000829685"/>
    </source>
</evidence>
<feature type="region of interest" description="Disordered" evidence="1">
    <location>
        <begin position="1"/>
        <end position="72"/>
    </location>
</feature>
<accession>A0A9P9WAB3</accession>
<keyword evidence="2" id="KW-1133">Transmembrane helix</keyword>
<feature type="compositionally biased region" description="Low complexity" evidence="1">
    <location>
        <begin position="58"/>
        <end position="72"/>
    </location>
</feature>
<comment type="caution">
    <text evidence="3">The sequence shown here is derived from an EMBL/GenBank/DDBJ whole genome shotgun (WGS) entry which is preliminary data.</text>
</comment>
<evidence type="ECO:0000256" key="2">
    <source>
        <dbReference type="SAM" id="Phobius"/>
    </source>
</evidence>
<proteinExistence type="predicted"/>
<dbReference type="EMBL" id="JAFIMR010000054">
    <property type="protein sequence ID" value="KAI1854343.1"/>
    <property type="molecule type" value="Genomic_DNA"/>
</dbReference>
<keyword evidence="2" id="KW-0812">Transmembrane</keyword>
<keyword evidence="2" id="KW-0472">Membrane</keyword>
<feature type="transmembrane region" description="Helical" evidence="2">
    <location>
        <begin position="79"/>
        <end position="105"/>
    </location>
</feature>
<reference evidence="3" key="1">
    <citation type="submission" date="2021-03" db="EMBL/GenBank/DDBJ databases">
        <title>Revisited historic fungal species revealed as producer of novel bioactive compounds through whole genome sequencing and comparative genomics.</title>
        <authorList>
            <person name="Vignolle G.A."/>
            <person name="Hochenegger N."/>
            <person name="Mach R.L."/>
            <person name="Mach-Aigner A.R."/>
            <person name="Javad Rahimi M."/>
            <person name="Salim K.A."/>
            <person name="Chan C.M."/>
            <person name="Lim L.B.L."/>
            <person name="Cai F."/>
            <person name="Druzhinina I.S."/>
            <person name="U'Ren J.M."/>
            <person name="Derntl C."/>
        </authorList>
    </citation>
    <scope>NUCLEOTIDE SEQUENCE</scope>
    <source>
        <strain evidence="3">TUCIM 5799</strain>
    </source>
</reference>
<feature type="region of interest" description="Disordered" evidence="1">
    <location>
        <begin position="124"/>
        <end position="145"/>
    </location>
</feature>
<dbReference type="AlphaFoldDB" id="A0A9P9WAB3"/>
<evidence type="ECO:0000256" key="1">
    <source>
        <dbReference type="SAM" id="MobiDB-lite"/>
    </source>
</evidence>
<feature type="compositionally biased region" description="Low complexity" evidence="1">
    <location>
        <begin position="1"/>
        <end position="18"/>
    </location>
</feature>
<organism evidence="3 4">
    <name type="scientific">Neoarthrinium moseri</name>
    <dbReference type="NCBI Taxonomy" id="1658444"/>
    <lineage>
        <taxon>Eukaryota</taxon>
        <taxon>Fungi</taxon>
        <taxon>Dikarya</taxon>
        <taxon>Ascomycota</taxon>
        <taxon>Pezizomycotina</taxon>
        <taxon>Sordariomycetes</taxon>
        <taxon>Xylariomycetidae</taxon>
        <taxon>Amphisphaeriales</taxon>
        <taxon>Apiosporaceae</taxon>
        <taxon>Neoarthrinium</taxon>
    </lineage>
</organism>
<gene>
    <name evidence="3" type="ORF">JX265_012512</name>
</gene>
<dbReference type="Proteomes" id="UP000829685">
    <property type="component" value="Unassembled WGS sequence"/>
</dbReference>
<evidence type="ECO:0008006" key="5">
    <source>
        <dbReference type="Google" id="ProtNLM"/>
    </source>
</evidence>
<name>A0A9P9WAB3_9PEZI</name>
<protein>
    <recommendedName>
        <fullName evidence="5">Apple domain-containing protein</fullName>
    </recommendedName>
</protein>
<evidence type="ECO:0000313" key="3">
    <source>
        <dbReference type="EMBL" id="KAI1854343.1"/>
    </source>
</evidence>
<keyword evidence="4" id="KW-1185">Reference proteome</keyword>
<sequence>MEHQHGIQQGGQHYYPQQEKGPGYVDQHQGAYSGYPDAQYQNQQYHDPNGTAAAQHYPSHAGGAGAPAQPSGSGAKRGLLIGLLVAVVVLLALVIGLGAGLGVGLRNAKSDLAAAQASLSSTASAATSTPASTASSTPTKTSSSATASATADKFSSCPGANNTAYTSDTDSKKFTVYCGRDYSGKGEADDLNSTKAETMTTCMDTCAGTDGCEGAGWGYIDGSGHMCYMKTNLTKFHSADSGWEFAVLDTSS</sequence>